<evidence type="ECO:0000313" key="2">
    <source>
        <dbReference type="Proteomes" id="UP000256253"/>
    </source>
</evidence>
<reference evidence="1 2" key="1">
    <citation type="submission" date="2018-08" db="EMBL/GenBank/DDBJ databases">
        <title>Sequencing the genomes of 1000 actinobacteria strains.</title>
        <authorList>
            <person name="Klenk H.-P."/>
        </authorList>
    </citation>
    <scope>NUCLEOTIDE SEQUENCE [LARGE SCALE GENOMIC DNA]</scope>
    <source>
        <strain evidence="1 2">DSM 22967</strain>
    </source>
</reference>
<dbReference type="SUPFAM" id="SSF101478">
    <property type="entry name" value="ADP-ribosylglycohydrolase"/>
    <property type="match status" value="1"/>
</dbReference>
<sequence>MQLEPRPWFAANPLFQKRRGNPRATVEAVNDGLKYFGGTSKGVHGLLRAAPLCALALIPTADDLKEMVSLSVSLTHDTHYVAHPAIIFCQLLARLATSPTTECLDVIVNLFSEAPVTKVDDYFTTAGGEVDLDHLRAVAANGRAHRVLAAGMYLATCDAELDGAMGFAGETADGDGVAAVAGALIGASTGVTPWMDEQFAKHEYVWQIEVLVRDLFVVALTTDDPLVAMAVRYPGW</sequence>
<dbReference type="EMBL" id="QTUA01000001">
    <property type="protein sequence ID" value="REF29684.1"/>
    <property type="molecule type" value="Genomic_DNA"/>
</dbReference>
<dbReference type="InterPro" id="IPR036705">
    <property type="entry name" value="Ribosyl_crysJ1_sf"/>
</dbReference>
<comment type="caution">
    <text evidence="1">The sequence shown here is derived from an EMBL/GenBank/DDBJ whole genome shotgun (WGS) entry which is preliminary data.</text>
</comment>
<organism evidence="1 2">
    <name type="scientific">Calidifontibacter indicus</name>
    <dbReference type="NCBI Taxonomy" id="419650"/>
    <lineage>
        <taxon>Bacteria</taxon>
        <taxon>Bacillati</taxon>
        <taxon>Actinomycetota</taxon>
        <taxon>Actinomycetes</taxon>
        <taxon>Micrococcales</taxon>
        <taxon>Dermacoccaceae</taxon>
        <taxon>Calidifontibacter</taxon>
    </lineage>
</organism>
<dbReference type="InterPro" id="IPR005502">
    <property type="entry name" value="Ribosyl_crysJ1"/>
</dbReference>
<gene>
    <name evidence="1" type="ORF">DFJ65_0648</name>
</gene>
<accession>A0A3D9UUK1</accession>
<proteinExistence type="predicted"/>
<dbReference type="GO" id="GO:0016787">
    <property type="term" value="F:hydrolase activity"/>
    <property type="evidence" value="ECO:0007669"/>
    <property type="project" value="UniProtKB-KW"/>
</dbReference>
<keyword evidence="2" id="KW-1185">Reference proteome</keyword>
<dbReference type="AlphaFoldDB" id="A0A3D9UUK1"/>
<dbReference type="Pfam" id="PF03747">
    <property type="entry name" value="ADP_ribosyl_GH"/>
    <property type="match status" value="1"/>
</dbReference>
<keyword evidence="1" id="KW-0378">Hydrolase</keyword>
<evidence type="ECO:0000313" key="1">
    <source>
        <dbReference type="EMBL" id="REF29684.1"/>
    </source>
</evidence>
<name>A0A3D9UUK1_9MICO</name>
<dbReference type="Gene3D" id="1.10.4080.10">
    <property type="entry name" value="ADP-ribosylation/Crystallin J1"/>
    <property type="match status" value="1"/>
</dbReference>
<dbReference type="Proteomes" id="UP000256253">
    <property type="component" value="Unassembled WGS sequence"/>
</dbReference>
<protein>
    <submittedName>
        <fullName evidence="1">ADP-ribosylglycohydrolase</fullName>
    </submittedName>
</protein>